<reference evidence="6" key="1">
    <citation type="submission" date="2021-04" db="EMBL/GenBank/DDBJ databases">
        <title>The genome sequence of Ideonella sp. 4Y11.</title>
        <authorList>
            <person name="Liu Y."/>
        </authorList>
    </citation>
    <scope>NUCLEOTIDE SEQUENCE</scope>
    <source>
        <strain evidence="6">4Y11</strain>
    </source>
</reference>
<dbReference type="GO" id="GO:0022904">
    <property type="term" value="P:respiratory electron transport chain"/>
    <property type="evidence" value="ECO:0007669"/>
    <property type="project" value="TreeGrafter"/>
</dbReference>
<evidence type="ECO:0000256" key="4">
    <source>
        <dbReference type="ARBA" id="ARBA00022827"/>
    </source>
</evidence>
<dbReference type="PANTHER" id="PTHR43716">
    <property type="entry name" value="D-2-HYDROXYGLUTARATE DEHYDROGENASE, MITOCHONDRIAL"/>
    <property type="match status" value="1"/>
</dbReference>
<dbReference type="Proteomes" id="UP000678374">
    <property type="component" value="Unassembled WGS sequence"/>
</dbReference>
<evidence type="ECO:0000259" key="5">
    <source>
        <dbReference type="PROSITE" id="PS51387"/>
    </source>
</evidence>
<dbReference type="Gene3D" id="3.30.70.2740">
    <property type="match status" value="1"/>
</dbReference>
<dbReference type="FunFam" id="1.10.45.10:FF:000001">
    <property type="entry name" value="D-lactate dehydrogenase mitochondrial"/>
    <property type="match status" value="1"/>
</dbReference>
<keyword evidence="4" id="KW-0274">FAD</keyword>
<dbReference type="GO" id="GO:0003824">
    <property type="term" value="F:catalytic activity"/>
    <property type="evidence" value="ECO:0007669"/>
    <property type="project" value="InterPro"/>
</dbReference>
<dbReference type="InterPro" id="IPR036318">
    <property type="entry name" value="FAD-bd_PCMH-like_sf"/>
</dbReference>
<dbReference type="PANTHER" id="PTHR43716:SF2">
    <property type="entry name" value="BLL6224 PROTEIN"/>
    <property type="match status" value="1"/>
</dbReference>
<dbReference type="InterPro" id="IPR006094">
    <property type="entry name" value="Oxid_FAD_bind_N"/>
</dbReference>
<dbReference type="RefSeq" id="WP_210801202.1">
    <property type="nucleotide sequence ID" value="NZ_JAGQDE010000004.1"/>
</dbReference>
<dbReference type="Pfam" id="PF02913">
    <property type="entry name" value="FAD-oxidase_C"/>
    <property type="match status" value="1"/>
</dbReference>
<gene>
    <name evidence="6" type="ORF">KAK06_06930</name>
</gene>
<dbReference type="Gene3D" id="3.30.70.2190">
    <property type="match status" value="1"/>
</dbReference>
<comment type="caution">
    <text evidence="6">The sequence shown here is derived from an EMBL/GenBank/DDBJ whole genome shotgun (WGS) entry which is preliminary data.</text>
</comment>
<evidence type="ECO:0000313" key="7">
    <source>
        <dbReference type="Proteomes" id="UP000678374"/>
    </source>
</evidence>
<dbReference type="PROSITE" id="PS51387">
    <property type="entry name" value="FAD_PCMH"/>
    <property type="match status" value="1"/>
</dbReference>
<dbReference type="InterPro" id="IPR016164">
    <property type="entry name" value="FAD-linked_Oxase-like_C"/>
</dbReference>
<comment type="similarity">
    <text evidence="2">Belongs to the FAD-binding oxidoreductase/transferase type 4 family.</text>
</comment>
<accession>A0A941BFE8</accession>
<dbReference type="Gene3D" id="3.30.43.10">
    <property type="entry name" value="Uridine Diphospho-n-acetylenolpyruvylglucosamine Reductase, domain 2"/>
    <property type="match status" value="1"/>
</dbReference>
<dbReference type="Gene3D" id="3.30.465.10">
    <property type="match status" value="1"/>
</dbReference>
<dbReference type="InterPro" id="IPR016169">
    <property type="entry name" value="FAD-bd_PCMH_sub2"/>
</dbReference>
<dbReference type="InterPro" id="IPR016171">
    <property type="entry name" value="Vanillyl_alc_oxidase_C-sub2"/>
</dbReference>
<comment type="cofactor">
    <cofactor evidence="1">
        <name>FAD</name>
        <dbReference type="ChEBI" id="CHEBI:57692"/>
    </cofactor>
</comment>
<dbReference type="GO" id="GO:0071949">
    <property type="term" value="F:FAD binding"/>
    <property type="evidence" value="ECO:0007669"/>
    <property type="project" value="InterPro"/>
</dbReference>
<dbReference type="InterPro" id="IPR051264">
    <property type="entry name" value="FAD-oxidored/transferase_4"/>
</dbReference>
<dbReference type="InterPro" id="IPR016167">
    <property type="entry name" value="FAD-bd_PCMH_sub1"/>
</dbReference>
<sequence>MSLLLDALRAAVGPAHVLRDGDLSAYEVDWRKRYHGRALAVVRPGSTAEVAAVVRLCREHATSLVPQGGNTGLVGGGVPDDSGRQVLLSLGRMQRIRQLDADNLTVTVEAGCVLQALQQTAADAGLLFPLSLAAEGSCTIGGNLASNAGGTQVLRYGNARELCLGLEVVTPQGEVWDGLSGLRKDNTGYDLRDLFIGSEGTLGVITAATLKLHPRPGATMTALAACPSIEACVALLRRARQRLDAGLTGFELMERFALALVAQHFPSLPQPLPAAPWTVLLELAAPSEAQARDSLEAVLGEALDSGEAHDAVVAESLAQSHALWHLRESIPLAQAEEGLNIKNDIALPVSAIPGFVTEMGDTLRALVPGIRLVTFGHLGDGNLHYNLQAPQGVPAADFLAQHEAVLNQRVYDAVMACGGSFSAEHGIGALKCSELARRKSPVALGMMRAIKQALDPQGLMNPGRLLQP</sequence>
<protein>
    <submittedName>
        <fullName evidence="6">FAD-binding oxidoreductase</fullName>
    </submittedName>
</protein>
<organism evidence="6 7">
    <name type="scientific">Ideonella aquatica</name>
    <dbReference type="NCBI Taxonomy" id="2824119"/>
    <lineage>
        <taxon>Bacteria</taxon>
        <taxon>Pseudomonadati</taxon>
        <taxon>Pseudomonadota</taxon>
        <taxon>Betaproteobacteria</taxon>
        <taxon>Burkholderiales</taxon>
        <taxon>Sphaerotilaceae</taxon>
        <taxon>Ideonella</taxon>
    </lineage>
</organism>
<keyword evidence="3" id="KW-0285">Flavoprotein</keyword>
<dbReference type="SUPFAM" id="SSF55103">
    <property type="entry name" value="FAD-linked oxidases, C-terminal domain"/>
    <property type="match status" value="1"/>
</dbReference>
<dbReference type="AlphaFoldDB" id="A0A941BFE8"/>
<keyword evidence="7" id="KW-1185">Reference proteome</keyword>
<proteinExistence type="inferred from homology"/>
<dbReference type="SUPFAM" id="SSF56176">
    <property type="entry name" value="FAD-binding/transporter-associated domain-like"/>
    <property type="match status" value="1"/>
</dbReference>
<dbReference type="Gene3D" id="1.10.45.10">
    <property type="entry name" value="Vanillyl-alcohol Oxidase, Chain A, domain 4"/>
    <property type="match status" value="1"/>
</dbReference>
<dbReference type="Pfam" id="PF01565">
    <property type="entry name" value="FAD_binding_4"/>
    <property type="match status" value="1"/>
</dbReference>
<evidence type="ECO:0000256" key="2">
    <source>
        <dbReference type="ARBA" id="ARBA00008000"/>
    </source>
</evidence>
<name>A0A941BFE8_9BURK</name>
<dbReference type="InterPro" id="IPR004113">
    <property type="entry name" value="FAD-bd_oxidored_4_C"/>
</dbReference>
<evidence type="ECO:0000313" key="6">
    <source>
        <dbReference type="EMBL" id="MBQ0958691.1"/>
    </source>
</evidence>
<feature type="domain" description="FAD-binding PCMH-type" evidence="5">
    <location>
        <begin position="34"/>
        <end position="215"/>
    </location>
</feature>
<evidence type="ECO:0000256" key="1">
    <source>
        <dbReference type="ARBA" id="ARBA00001974"/>
    </source>
</evidence>
<dbReference type="InterPro" id="IPR016166">
    <property type="entry name" value="FAD-bd_PCMH"/>
</dbReference>
<dbReference type="EMBL" id="JAGQDE010000004">
    <property type="protein sequence ID" value="MBQ0958691.1"/>
    <property type="molecule type" value="Genomic_DNA"/>
</dbReference>
<evidence type="ECO:0000256" key="3">
    <source>
        <dbReference type="ARBA" id="ARBA00022630"/>
    </source>
</evidence>